<dbReference type="EMBL" id="LVVM01004154">
    <property type="protein sequence ID" value="OJA13457.1"/>
    <property type="molecule type" value="Genomic_DNA"/>
</dbReference>
<organism evidence="1 2">
    <name type="scientific">Rhizopogon vesiculosus</name>
    <dbReference type="NCBI Taxonomy" id="180088"/>
    <lineage>
        <taxon>Eukaryota</taxon>
        <taxon>Fungi</taxon>
        <taxon>Dikarya</taxon>
        <taxon>Basidiomycota</taxon>
        <taxon>Agaricomycotina</taxon>
        <taxon>Agaricomycetes</taxon>
        <taxon>Agaricomycetidae</taxon>
        <taxon>Boletales</taxon>
        <taxon>Suillineae</taxon>
        <taxon>Rhizopogonaceae</taxon>
        <taxon>Rhizopogon</taxon>
    </lineage>
</organism>
<accession>A0A1J8QIM6</accession>
<sequence>MAFHDADKKYYAIEALTWHATGMAERGILCELPSIELTTVITPPASDFTSMQFTVIHTSDETTLPGLRAPELILKSPRVANEFNANVSIFDISFAISLRNYEVMQQEDVLAIAAC</sequence>
<protein>
    <submittedName>
        <fullName evidence="1">Uncharacterized protein</fullName>
    </submittedName>
</protein>
<dbReference type="AlphaFoldDB" id="A0A1J8QIM6"/>
<evidence type="ECO:0000313" key="1">
    <source>
        <dbReference type="EMBL" id="OJA13457.1"/>
    </source>
</evidence>
<gene>
    <name evidence="1" type="ORF">AZE42_02300</name>
</gene>
<dbReference type="OrthoDB" id="10558804at2759"/>
<comment type="caution">
    <text evidence="1">The sequence shown here is derived from an EMBL/GenBank/DDBJ whole genome shotgun (WGS) entry which is preliminary data.</text>
</comment>
<proteinExistence type="predicted"/>
<dbReference type="Proteomes" id="UP000183567">
    <property type="component" value="Unassembled WGS sequence"/>
</dbReference>
<name>A0A1J8QIM6_9AGAM</name>
<keyword evidence="2" id="KW-1185">Reference proteome</keyword>
<reference evidence="1 2" key="1">
    <citation type="submission" date="2016-03" db="EMBL/GenBank/DDBJ databases">
        <title>Comparative genomics of the ectomycorrhizal sister species Rhizopogon vinicolor and Rhizopogon vesiculosus (Basidiomycota: Boletales) reveals a divergence of the mating type B locus.</title>
        <authorList>
            <person name="Mujic A.B."/>
            <person name="Kuo A."/>
            <person name="Tritt A."/>
            <person name="Lipzen A."/>
            <person name="Chen C."/>
            <person name="Johnson J."/>
            <person name="Sharma A."/>
            <person name="Barry K."/>
            <person name="Grigoriev I.V."/>
            <person name="Spatafora J.W."/>
        </authorList>
    </citation>
    <scope>NUCLEOTIDE SEQUENCE [LARGE SCALE GENOMIC DNA]</scope>
    <source>
        <strain evidence="1 2">AM-OR11-056</strain>
    </source>
</reference>
<evidence type="ECO:0000313" key="2">
    <source>
        <dbReference type="Proteomes" id="UP000183567"/>
    </source>
</evidence>